<dbReference type="AlphaFoldDB" id="A0A1I3LY39"/>
<dbReference type="EMBL" id="FOQL01000004">
    <property type="protein sequence ID" value="SFI89658.1"/>
    <property type="molecule type" value="Genomic_DNA"/>
</dbReference>
<evidence type="ECO:0000256" key="1">
    <source>
        <dbReference type="ARBA" id="ARBA00022723"/>
    </source>
</evidence>
<dbReference type="InterPro" id="IPR017969">
    <property type="entry name" value="Heavy-metal-associated_CS"/>
</dbReference>
<dbReference type="OrthoDB" id="9814359at2"/>
<dbReference type="Pfam" id="PF00403">
    <property type="entry name" value="HMA"/>
    <property type="match status" value="1"/>
</dbReference>
<dbReference type="SUPFAM" id="SSF55008">
    <property type="entry name" value="HMA, heavy metal-associated domain"/>
    <property type="match status" value="1"/>
</dbReference>
<accession>A0A1I3LY39</accession>
<name>A0A1I3LY39_9PSED</name>
<dbReference type="CDD" id="cd00371">
    <property type="entry name" value="HMA"/>
    <property type="match status" value="1"/>
</dbReference>
<dbReference type="Proteomes" id="UP000243606">
    <property type="component" value="Unassembled WGS sequence"/>
</dbReference>
<dbReference type="InterPro" id="IPR036163">
    <property type="entry name" value="HMA_dom_sf"/>
</dbReference>
<keyword evidence="4" id="KW-1185">Reference proteome</keyword>
<evidence type="ECO:0000313" key="4">
    <source>
        <dbReference type="Proteomes" id="UP000243606"/>
    </source>
</evidence>
<sequence>MQATRVHTFRVEGMTCDHCIKAVTEAVLARDAAADVRVKLQGGEVTVGSSLPSDQLIIAIAEAGYSAGLA</sequence>
<gene>
    <name evidence="3" type="ORF">SAMN05216206_3103</name>
</gene>
<evidence type="ECO:0000313" key="3">
    <source>
        <dbReference type="EMBL" id="SFI89658.1"/>
    </source>
</evidence>
<proteinExistence type="predicted"/>
<protein>
    <submittedName>
        <fullName evidence="3">Copper chaperone</fullName>
    </submittedName>
</protein>
<keyword evidence="1" id="KW-0479">Metal-binding</keyword>
<dbReference type="Gene3D" id="3.30.70.100">
    <property type="match status" value="1"/>
</dbReference>
<dbReference type="InterPro" id="IPR006121">
    <property type="entry name" value="HMA_dom"/>
</dbReference>
<feature type="domain" description="HMA" evidence="2">
    <location>
        <begin position="5"/>
        <end position="68"/>
    </location>
</feature>
<dbReference type="STRING" id="425504.SAMN05216206_3103"/>
<evidence type="ECO:0000259" key="2">
    <source>
        <dbReference type="PROSITE" id="PS50846"/>
    </source>
</evidence>
<dbReference type="PROSITE" id="PS01047">
    <property type="entry name" value="HMA_1"/>
    <property type="match status" value="1"/>
</dbReference>
<dbReference type="GO" id="GO:0046872">
    <property type="term" value="F:metal ion binding"/>
    <property type="evidence" value="ECO:0007669"/>
    <property type="project" value="UniProtKB-KW"/>
</dbReference>
<reference evidence="4" key="1">
    <citation type="submission" date="2016-10" db="EMBL/GenBank/DDBJ databases">
        <authorList>
            <person name="Varghese N."/>
            <person name="Submissions S."/>
        </authorList>
    </citation>
    <scope>NUCLEOTIDE SEQUENCE [LARGE SCALE GENOMIC DNA]</scope>
    <source>
        <strain evidence="4">LMG 24016</strain>
    </source>
</reference>
<dbReference type="RefSeq" id="WP_090243493.1">
    <property type="nucleotide sequence ID" value="NZ_CAXBNE010000024.1"/>
</dbReference>
<dbReference type="PROSITE" id="PS50846">
    <property type="entry name" value="HMA_2"/>
    <property type="match status" value="1"/>
</dbReference>
<organism evidence="3 4">
    <name type="scientific">Pseudomonas guineae</name>
    <dbReference type="NCBI Taxonomy" id="425504"/>
    <lineage>
        <taxon>Bacteria</taxon>
        <taxon>Pseudomonadati</taxon>
        <taxon>Pseudomonadota</taxon>
        <taxon>Gammaproteobacteria</taxon>
        <taxon>Pseudomonadales</taxon>
        <taxon>Pseudomonadaceae</taxon>
        <taxon>Pseudomonas</taxon>
    </lineage>
</organism>